<keyword evidence="1" id="KW-0378">Hydrolase</keyword>
<dbReference type="AlphaFoldDB" id="A0A7C4Z3S6"/>
<dbReference type="EMBL" id="DRPZ01000010">
    <property type="protein sequence ID" value="HGY08494.1"/>
    <property type="molecule type" value="Genomic_DNA"/>
</dbReference>
<feature type="domain" description="Ppx/GppA phosphatase N-terminal" evidence="2">
    <location>
        <begin position="19"/>
        <end position="301"/>
    </location>
</feature>
<dbReference type="PIRSF" id="PIRSF001267">
    <property type="entry name" value="Pyrophosphatase_GppA_Ppx"/>
    <property type="match status" value="1"/>
</dbReference>
<evidence type="ECO:0000259" key="2">
    <source>
        <dbReference type="Pfam" id="PF02541"/>
    </source>
</evidence>
<dbReference type="Pfam" id="PF02541">
    <property type="entry name" value="Ppx-GppA"/>
    <property type="match status" value="1"/>
</dbReference>
<dbReference type="PANTHER" id="PTHR30005:SF0">
    <property type="entry name" value="RETROGRADE REGULATION PROTEIN 2"/>
    <property type="match status" value="1"/>
</dbReference>
<reference evidence="4" key="1">
    <citation type="journal article" date="2020" name="mSystems">
        <title>Genome- and Community-Level Interaction Insights into Carbon Utilization and Element Cycling Functions of Hydrothermarchaeota in Hydrothermal Sediment.</title>
        <authorList>
            <person name="Zhou Z."/>
            <person name="Liu Y."/>
            <person name="Xu W."/>
            <person name="Pan J."/>
            <person name="Luo Z.H."/>
            <person name="Li M."/>
        </authorList>
    </citation>
    <scope>NUCLEOTIDE SEQUENCE [LARGE SCALE GENOMIC DNA]</scope>
    <source>
        <strain evidence="4">HyVt-570</strain>
    </source>
</reference>
<accession>A0A7C4Z3S6</accession>
<dbReference type="InterPro" id="IPR043129">
    <property type="entry name" value="ATPase_NBD"/>
</dbReference>
<evidence type="ECO:0000256" key="1">
    <source>
        <dbReference type="ARBA" id="ARBA00022801"/>
    </source>
</evidence>
<dbReference type="CDD" id="cd24052">
    <property type="entry name" value="ASKHA_NBD_HpPPX-GppA-like"/>
    <property type="match status" value="1"/>
</dbReference>
<proteinExistence type="predicted"/>
<dbReference type="Gene3D" id="1.10.3210.10">
    <property type="entry name" value="Hypothetical protein af1432"/>
    <property type="match status" value="1"/>
</dbReference>
<organism evidence="4">
    <name type="scientific">Oceanithermus profundus</name>
    <dbReference type="NCBI Taxonomy" id="187137"/>
    <lineage>
        <taxon>Bacteria</taxon>
        <taxon>Thermotogati</taxon>
        <taxon>Deinococcota</taxon>
        <taxon>Deinococci</taxon>
        <taxon>Thermales</taxon>
        <taxon>Thermaceae</taxon>
        <taxon>Oceanithermus</taxon>
    </lineage>
</organism>
<comment type="caution">
    <text evidence="4">The sequence shown here is derived from an EMBL/GenBank/DDBJ whole genome shotgun (WGS) entry which is preliminary data.</text>
</comment>
<dbReference type="Proteomes" id="UP000885759">
    <property type="component" value="Unassembled WGS sequence"/>
</dbReference>
<dbReference type="InterPro" id="IPR050273">
    <property type="entry name" value="GppA/Ppx_hydrolase"/>
</dbReference>
<dbReference type="InterPro" id="IPR030673">
    <property type="entry name" value="PyroPPase_GppA_Ppx"/>
</dbReference>
<dbReference type="PANTHER" id="PTHR30005">
    <property type="entry name" value="EXOPOLYPHOSPHATASE"/>
    <property type="match status" value="1"/>
</dbReference>
<dbReference type="InterPro" id="IPR048950">
    <property type="entry name" value="Ppx_GppA_C"/>
</dbReference>
<protein>
    <submittedName>
        <fullName evidence="4">Ppx/GppA family phosphatase</fullName>
    </submittedName>
</protein>
<dbReference type="InterPro" id="IPR003695">
    <property type="entry name" value="Ppx_GppA_N"/>
</dbReference>
<evidence type="ECO:0000259" key="3">
    <source>
        <dbReference type="Pfam" id="PF21447"/>
    </source>
</evidence>
<gene>
    <name evidence="4" type="ORF">ENK37_00335</name>
</gene>
<dbReference type="GO" id="GO:0016462">
    <property type="term" value="F:pyrophosphatase activity"/>
    <property type="evidence" value="ECO:0007669"/>
    <property type="project" value="TreeGrafter"/>
</dbReference>
<dbReference type="Pfam" id="PF21447">
    <property type="entry name" value="Ppx-GppA_III"/>
    <property type="match status" value="1"/>
</dbReference>
<sequence>MERRVGLVDLGSGTARLVVYAYVPGRRYRLVDELREPVRLGQGLARSGRLAPEAVLRALAFLAAVQDYAQATGLERLDVFATSAVRSAENARELLEPARRMGLAPRVLSGEEEARYGVLAVSGGFELEDAWVVDLGGGSAQLSRMRRRAFAGGRAYPLGAVRLYERFLEHDPPKPREVRALEREVKAQLADALPELERARLPLVAMGGTVRNLARAVQRAGRYPLERLHGYALTRDALEALTEKLLTKSAAARRRVPGLSADRADVIVAGALAYRTLLRAGGFSELFVSGFGLREGVFFEHFLPPPHRPDSVRALHLANLEARFAELAQHTQSVRALALRLFDALAPRFGMTAEDRVLLEAAARVHDVGLTVDFYDHHKHGAYLVLQHTLAGWSHREQALLALLVRYHRKGRPRPGALAPLLEAGDEVRLARLAVLLRLAEHLERARSGRVKRLEVEVGNEEVTLRVGGPENPWVEVWEAQKDAGLFERAFGLRLRVLGV</sequence>
<evidence type="ECO:0000313" key="4">
    <source>
        <dbReference type="EMBL" id="HGY08494.1"/>
    </source>
</evidence>
<dbReference type="SUPFAM" id="SSF109604">
    <property type="entry name" value="HD-domain/PDEase-like"/>
    <property type="match status" value="1"/>
</dbReference>
<dbReference type="SUPFAM" id="SSF53067">
    <property type="entry name" value="Actin-like ATPase domain"/>
    <property type="match status" value="2"/>
</dbReference>
<feature type="domain" description="Ppx/GppA phosphatase C-terminal" evidence="3">
    <location>
        <begin position="312"/>
        <end position="467"/>
    </location>
</feature>
<dbReference type="Gene3D" id="3.30.420.40">
    <property type="match status" value="1"/>
</dbReference>
<dbReference type="Gene3D" id="3.30.420.150">
    <property type="entry name" value="Exopolyphosphatase. Domain 2"/>
    <property type="match status" value="1"/>
</dbReference>
<name>A0A7C4Z3S6_9DEIN</name>